<dbReference type="SUPFAM" id="SSF56563">
    <property type="entry name" value="Major capsid protein gp5"/>
    <property type="match status" value="1"/>
</dbReference>
<accession>A0A6M3XMJ2</accession>
<evidence type="ECO:0000313" key="1">
    <source>
        <dbReference type="EMBL" id="QJH99138.1"/>
    </source>
</evidence>
<sequence>MTQTATIGQIENAQNIVISKVRYTAESAAPNQHLIERFTLGKGEYQINVPKVGQVTFNALTDGVDMVDEADINMTYTALTTNEIGAKFVLTDKLIRQFNEDVFNMVGRQLGDGQARKVDKDIIALYAGFSTALGHATGTLGIQQAQACCVRAAADLYPAPISFVHHPNALGNLAKSAMAIGATYYAGILQGLSEELLRSFFKIQVNGVNFFWDSNIALIAGATSAYGAIFSKSAMAMVESKAPYTERERDASLRGWEVVMVHDYGVYEIDDAYGASARYVISALVTS</sequence>
<gene>
    <name evidence="1" type="ORF">TM448B01497_0003</name>
</gene>
<proteinExistence type="predicted"/>
<protein>
    <submittedName>
        <fullName evidence="1">Putative capsid protein</fullName>
    </submittedName>
</protein>
<reference evidence="1" key="1">
    <citation type="submission" date="2020-03" db="EMBL/GenBank/DDBJ databases">
        <title>The deep terrestrial virosphere.</title>
        <authorList>
            <person name="Holmfeldt K."/>
            <person name="Nilsson E."/>
            <person name="Simone D."/>
            <person name="Lopez-Fernandez M."/>
            <person name="Wu X."/>
            <person name="de Brujin I."/>
            <person name="Lundin D."/>
            <person name="Andersson A."/>
            <person name="Bertilsson S."/>
            <person name="Dopson M."/>
        </authorList>
    </citation>
    <scope>NUCLEOTIDE SEQUENCE</scope>
    <source>
        <strain evidence="1">TM448B01497</strain>
    </source>
</reference>
<organism evidence="1">
    <name type="scientific">viral metagenome</name>
    <dbReference type="NCBI Taxonomy" id="1070528"/>
    <lineage>
        <taxon>unclassified sequences</taxon>
        <taxon>metagenomes</taxon>
        <taxon>organismal metagenomes</taxon>
    </lineage>
</organism>
<dbReference type="Pfam" id="PF25209">
    <property type="entry name" value="Phage_capsid_4"/>
    <property type="match status" value="1"/>
</dbReference>
<dbReference type="EMBL" id="MT144771">
    <property type="protein sequence ID" value="QJH99138.1"/>
    <property type="molecule type" value="Genomic_DNA"/>
</dbReference>
<dbReference type="AlphaFoldDB" id="A0A6M3XMJ2"/>
<name>A0A6M3XMJ2_9ZZZZ</name>